<dbReference type="Pfam" id="PF04654">
    <property type="entry name" value="DUF599"/>
    <property type="match status" value="1"/>
</dbReference>
<dbReference type="OrthoDB" id="8524743at2"/>
<proteinExistence type="predicted"/>
<keyword evidence="1" id="KW-0472">Membrane</keyword>
<feature type="transmembrane region" description="Helical" evidence="1">
    <location>
        <begin position="198"/>
        <end position="222"/>
    </location>
</feature>
<feature type="transmembrane region" description="Helical" evidence="1">
    <location>
        <begin position="79"/>
        <end position="98"/>
    </location>
</feature>
<evidence type="ECO:0000313" key="2">
    <source>
        <dbReference type="EMBL" id="TXL64816.1"/>
    </source>
</evidence>
<dbReference type="AlphaFoldDB" id="A0A5C8NUG4"/>
<sequence>MPPARPLYVFAPADWAALAAWLCAWLGYGFYAERVGDRKPNLMASVAAFRRVWMREAYHRDPRITDVGLIGNLMQSATFFSSTTLLVLGATLAVLGTVERGAEVVEVMRNLPFAQRLTQEMLESKLLVLIFVFVYAFFRFTWSLRQFNLVNIMVGAFPARREDQLPDDPLIVTAGRLNELAGLNFTQGLRAYYYAMPLLLWLIGPTLLAAGTAITTLVLYYMEFRSATVRALADDRSRIRP</sequence>
<evidence type="ECO:0000256" key="1">
    <source>
        <dbReference type="SAM" id="Phobius"/>
    </source>
</evidence>
<gene>
    <name evidence="2" type="ORF">FHP08_13875</name>
</gene>
<feature type="transmembrane region" description="Helical" evidence="1">
    <location>
        <begin position="7"/>
        <end position="31"/>
    </location>
</feature>
<dbReference type="EMBL" id="VDUY01000005">
    <property type="protein sequence ID" value="TXL64816.1"/>
    <property type="molecule type" value="Genomic_DNA"/>
</dbReference>
<protein>
    <submittedName>
        <fullName evidence="2">DUF599 domain-containing protein</fullName>
    </submittedName>
</protein>
<dbReference type="PANTHER" id="PTHR31881">
    <property type="match status" value="1"/>
</dbReference>
<accession>A0A5C8NUG4</accession>
<name>A0A5C8NUG4_9BURK</name>
<feature type="transmembrane region" description="Helical" evidence="1">
    <location>
        <begin position="126"/>
        <end position="144"/>
    </location>
</feature>
<evidence type="ECO:0000313" key="3">
    <source>
        <dbReference type="Proteomes" id="UP000321548"/>
    </source>
</evidence>
<reference evidence="2 3" key="1">
    <citation type="submission" date="2019-06" db="EMBL/GenBank/DDBJ databases">
        <title>Quisquiliibacterium sp. nov., isolated from a maize field.</title>
        <authorList>
            <person name="Lin S.-Y."/>
            <person name="Tsai C.-F."/>
            <person name="Young C.-C."/>
        </authorList>
    </citation>
    <scope>NUCLEOTIDE SEQUENCE [LARGE SCALE GENOMIC DNA]</scope>
    <source>
        <strain evidence="2 3">CC-CFT501</strain>
    </source>
</reference>
<comment type="caution">
    <text evidence="2">The sequence shown here is derived from an EMBL/GenBank/DDBJ whole genome shotgun (WGS) entry which is preliminary data.</text>
</comment>
<dbReference type="Proteomes" id="UP000321548">
    <property type="component" value="Unassembled WGS sequence"/>
</dbReference>
<keyword evidence="3" id="KW-1185">Reference proteome</keyword>
<keyword evidence="1" id="KW-1133">Transmembrane helix</keyword>
<dbReference type="PANTHER" id="PTHR31881:SF6">
    <property type="entry name" value="OS09G0494600 PROTEIN"/>
    <property type="match status" value="1"/>
</dbReference>
<dbReference type="InterPro" id="IPR006747">
    <property type="entry name" value="DUF599"/>
</dbReference>
<organism evidence="2 3">
    <name type="scientific">Zeimonas arvi</name>
    <dbReference type="NCBI Taxonomy" id="2498847"/>
    <lineage>
        <taxon>Bacteria</taxon>
        <taxon>Pseudomonadati</taxon>
        <taxon>Pseudomonadota</taxon>
        <taxon>Betaproteobacteria</taxon>
        <taxon>Burkholderiales</taxon>
        <taxon>Burkholderiaceae</taxon>
        <taxon>Zeimonas</taxon>
    </lineage>
</organism>
<keyword evidence="1" id="KW-0812">Transmembrane</keyword>